<sequence>MADWPDRMEWARPDVFLLFPWRGRRASSQKLLRARIFSYVFFVLRRLGELTECMHTVLLSSSSFHHFLCPSPSIDREIPSAYLSAAAAACYPDVFSASNEPSQALQSCGSDAQANPQQCIIIIIIRRAQRLLRNQRLQGERRLPPQPSDGTGPNNQSRNHLARPRPQHQLRPPPLPLLLLHPFAFFFFLVFRKLAAGHISPPRLSDPALRQPHRLWLVGPAWHARHGRAGPAVHAPAAQGAPHIVADLASGHV</sequence>
<dbReference type="EMBL" id="JBBPHU010000023">
    <property type="protein sequence ID" value="KAK7508891.1"/>
    <property type="molecule type" value="Genomic_DNA"/>
</dbReference>
<comment type="caution">
    <text evidence="2">The sequence shown here is derived from an EMBL/GenBank/DDBJ whole genome shotgun (WGS) entry which is preliminary data.</text>
</comment>
<evidence type="ECO:0000313" key="2">
    <source>
        <dbReference type="EMBL" id="KAK7508891.1"/>
    </source>
</evidence>
<protein>
    <submittedName>
        <fullName evidence="2">Uncharacterized protein</fullName>
    </submittedName>
</protein>
<reference evidence="2 3" key="1">
    <citation type="submission" date="2024-04" db="EMBL/GenBank/DDBJ databases">
        <title>Phyllosticta paracitricarpa is synonymous to the EU quarantine fungus P. citricarpa based on phylogenomic analyses.</title>
        <authorList>
            <consortium name="Lawrence Berkeley National Laboratory"/>
            <person name="Van Ingen-Buijs V.A."/>
            <person name="Van Westerhoven A.C."/>
            <person name="Haridas S."/>
            <person name="Skiadas P."/>
            <person name="Martin F."/>
            <person name="Groenewald J.Z."/>
            <person name="Crous P.W."/>
            <person name="Seidl M.F."/>
        </authorList>
    </citation>
    <scope>NUCLEOTIDE SEQUENCE [LARGE SCALE GENOMIC DNA]</scope>
    <source>
        <strain evidence="2 3">CBS 123371</strain>
    </source>
</reference>
<feature type="compositionally biased region" description="Polar residues" evidence="1">
    <location>
        <begin position="148"/>
        <end position="159"/>
    </location>
</feature>
<keyword evidence="3" id="KW-1185">Reference proteome</keyword>
<feature type="region of interest" description="Disordered" evidence="1">
    <location>
        <begin position="138"/>
        <end position="168"/>
    </location>
</feature>
<name>A0ABR1KAA6_9PEZI</name>
<organism evidence="2 3">
    <name type="scientific">Phyllosticta citriasiana</name>
    <dbReference type="NCBI Taxonomy" id="595635"/>
    <lineage>
        <taxon>Eukaryota</taxon>
        <taxon>Fungi</taxon>
        <taxon>Dikarya</taxon>
        <taxon>Ascomycota</taxon>
        <taxon>Pezizomycotina</taxon>
        <taxon>Dothideomycetes</taxon>
        <taxon>Dothideomycetes incertae sedis</taxon>
        <taxon>Botryosphaeriales</taxon>
        <taxon>Phyllostictaceae</taxon>
        <taxon>Phyllosticta</taxon>
    </lineage>
</organism>
<evidence type="ECO:0000256" key="1">
    <source>
        <dbReference type="SAM" id="MobiDB-lite"/>
    </source>
</evidence>
<dbReference type="Proteomes" id="UP001363622">
    <property type="component" value="Unassembled WGS sequence"/>
</dbReference>
<gene>
    <name evidence="2" type="ORF">IWZ03DRAFT_436704</name>
</gene>
<evidence type="ECO:0000313" key="3">
    <source>
        <dbReference type="Proteomes" id="UP001363622"/>
    </source>
</evidence>
<accession>A0ABR1KAA6</accession>
<proteinExistence type="predicted"/>